<gene>
    <name evidence="3" type="ORF">FO442_07695</name>
</gene>
<dbReference type="PANTHER" id="PTHR47199:SF2">
    <property type="entry name" value="PHOTOSYSTEM II STABILITY_ASSEMBLY FACTOR HCF136, CHLOROPLASTIC"/>
    <property type="match status" value="1"/>
</dbReference>
<evidence type="ECO:0000259" key="2">
    <source>
        <dbReference type="Pfam" id="PF18962"/>
    </source>
</evidence>
<dbReference type="OrthoDB" id="9764804at2"/>
<dbReference type="InterPro" id="IPR015943">
    <property type="entry name" value="WD40/YVTN_repeat-like_dom_sf"/>
</dbReference>
<keyword evidence="4" id="KW-1185">Reference proteome</keyword>
<name>A0A556N0S5_9FLAO</name>
<proteinExistence type="predicted"/>
<protein>
    <submittedName>
        <fullName evidence="3">T9SS type A sorting domain-containing protein</fullName>
    </submittedName>
</protein>
<dbReference type="Proteomes" id="UP000316008">
    <property type="component" value="Unassembled WGS sequence"/>
</dbReference>
<comment type="caution">
    <text evidence="3">The sequence shown here is derived from an EMBL/GenBank/DDBJ whole genome shotgun (WGS) entry which is preliminary data.</text>
</comment>
<dbReference type="Gene3D" id="2.130.10.10">
    <property type="entry name" value="YVTN repeat-like/Quinoprotein amine dehydrogenase"/>
    <property type="match status" value="1"/>
</dbReference>
<dbReference type="Pfam" id="PF18962">
    <property type="entry name" value="Por_Secre_tail"/>
    <property type="match status" value="1"/>
</dbReference>
<evidence type="ECO:0000313" key="4">
    <source>
        <dbReference type="Proteomes" id="UP000316008"/>
    </source>
</evidence>
<keyword evidence="1" id="KW-0732">Signal</keyword>
<dbReference type="NCBIfam" id="TIGR04183">
    <property type="entry name" value="Por_Secre_tail"/>
    <property type="match status" value="1"/>
</dbReference>
<dbReference type="InterPro" id="IPR026444">
    <property type="entry name" value="Secre_tail"/>
</dbReference>
<sequence>MKLRFTVIITLFAGLFSYGQTFSPQNSGVSVQLNAIDFFSPSVGMVAGNSGVIRKTSDSGLNWTASNSGTMQDLTGIAFLNATTCLAVGKNGTILKTTNSGTSWSTVNSGTTNDLTGIFVNGLNMYVTGVNGTILISTNSGNAWTATNTGISFKLNKIFFVSDLIGYAVGDGGTILKTINAGQAWNFLTSGTNTHSLTDVYFTDGNTGVVTGGITASNEAIILRTTNAGSIWTSNTFSGTVLNGLGFYPDNSLGFAVGGSFSGNTSVIMKTTGQGASWSPVSSSSSRQLAVCFPGNGIGYSCGLNGTILRLAANTADLEENDELGIQIGPNPGNGIFEVSGNLSGDFSIEVLAANGQRVAFVKNGNEIDLRACPKGIYFAVICSEKSTIMRKLVKE</sequence>
<dbReference type="AlphaFoldDB" id="A0A556N0S5"/>
<accession>A0A556N0S5</accession>
<dbReference type="RefSeq" id="WP_144332584.1">
    <property type="nucleotide sequence ID" value="NZ_VLPL01000003.1"/>
</dbReference>
<organism evidence="3 4">
    <name type="scientific">Fluviicola chungangensis</name>
    <dbReference type="NCBI Taxonomy" id="2597671"/>
    <lineage>
        <taxon>Bacteria</taxon>
        <taxon>Pseudomonadati</taxon>
        <taxon>Bacteroidota</taxon>
        <taxon>Flavobacteriia</taxon>
        <taxon>Flavobacteriales</taxon>
        <taxon>Crocinitomicaceae</taxon>
        <taxon>Fluviicola</taxon>
    </lineage>
</organism>
<dbReference type="SUPFAM" id="SSF110296">
    <property type="entry name" value="Oligoxyloglucan reducing end-specific cellobiohydrolase"/>
    <property type="match status" value="2"/>
</dbReference>
<dbReference type="EMBL" id="VLPL01000003">
    <property type="protein sequence ID" value="TSJ45628.1"/>
    <property type="molecule type" value="Genomic_DNA"/>
</dbReference>
<reference evidence="3 4" key="1">
    <citation type="submission" date="2019-07" db="EMBL/GenBank/DDBJ databases">
        <authorList>
            <person name="Huq M.A."/>
        </authorList>
    </citation>
    <scope>NUCLEOTIDE SEQUENCE [LARGE SCALE GENOMIC DNA]</scope>
    <source>
        <strain evidence="3 4">MAH-3</strain>
    </source>
</reference>
<evidence type="ECO:0000256" key="1">
    <source>
        <dbReference type="ARBA" id="ARBA00022729"/>
    </source>
</evidence>
<evidence type="ECO:0000313" key="3">
    <source>
        <dbReference type="EMBL" id="TSJ45628.1"/>
    </source>
</evidence>
<dbReference type="PANTHER" id="PTHR47199">
    <property type="entry name" value="PHOTOSYSTEM II STABILITY/ASSEMBLY FACTOR HCF136, CHLOROPLASTIC"/>
    <property type="match status" value="1"/>
</dbReference>
<feature type="domain" description="Secretion system C-terminal sorting" evidence="2">
    <location>
        <begin position="330"/>
        <end position="394"/>
    </location>
</feature>